<dbReference type="CDD" id="cd04020">
    <property type="entry name" value="C2B_SLP_1-2-3-4"/>
    <property type="match status" value="1"/>
</dbReference>
<protein>
    <recommendedName>
        <fullName evidence="9">Synaptotagmin-like protein 5</fullName>
    </recommendedName>
</protein>
<dbReference type="FunFam" id="2.60.40.150:FF:000107">
    <property type="entry name" value="Synaptotagmin-like 5, isoform CRA_a"/>
    <property type="match status" value="1"/>
</dbReference>
<keyword evidence="6" id="KW-0862">Zinc</keyword>
<feature type="non-terminal residue" evidence="13">
    <location>
        <position position="1"/>
    </location>
</feature>
<dbReference type="Proteomes" id="UP000625584">
    <property type="component" value="Unassembled WGS sequence"/>
</dbReference>
<keyword evidence="5" id="KW-0863">Zinc-finger</keyword>
<feature type="region of interest" description="Disordered" evidence="10">
    <location>
        <begin position="195"/>
        <end position="229"/>
    </location>
</feature>
<dbReference type="GO" id="GO:0005543">
    <property type="term" value="F:phospholipid binding"/>
    <property type="evidence" value="ECO:0007669"/>
    <property type="project" value="InterPro"/>
</dbReference>
<keyword evidence="2" id="KW-0597">Phosphoprotein</keyword>
<feature type="non-terminal residue" evidence="13">
    <location>
        <position position="698"/>
    </location>
</feature>
<dbReference type="InterPro" id="IPR035892">
    <property type="entry name" value="C2_domain_sf"/>
</dbReference>
<feature type="compositionally biased region" description="Basic and acidic residues" evidence="10">
    <location>
        <begin position="195"/>
        <end position="204"/>
    </location>
</feature>
<evidence type="ECO:0000259" key="12">
    <source>
        <dbReference type="PROSITE" id="PS50916"/>
    </source>
</evidence>
<dbReference type="GO" id="GO:0006887">
    <property type="term" value="P:exocytosis"/>
    <property type="evidence" value="ECO:0007669"/>
    <property type="project" value="TreeGrafter"/>
</dbReference>
<dbReference type="CDD" id="cd04029">
    <property type="entry name" value="C2A_SLP-4_5"/>
    <property type="match status" value="1"/>
</dbReference>
<dbReference type="EMBL" id="WBNP01003214">
    <property type="protein sequence ID" value="NXP90312.1"/>
    <property type="molecule type" value="Genomic_DNA"/>
</dbReference>
<dbReference type="Pfam" id="PF02318">
    <property type="entry name" value="FYVE_2"/>
    <property type="match status" value="1"/>
</dbReference>
<accession>A0A852DBA6</accession>
<evidence type="ECO:0000256" key="7">
    <source>
        <dbReference type="ARBA" id="ARBA00023136"/>
    </source>
</evidence>
<dbReference type="Gene3D" id="3.30.40.10">
    <property type="entry name" value="Zinc/RING finger domain, C3HC4 (zinc finger)"/>
    <property type="match status" value="1"/>
</dbReference>
<name>A0A852DBA6_PASAF</name>
<dbReference type="GO" id="GO:0006886">
    <property type="term" value="P:intracellular protein transport"/>
    <property type="evidence" value="ECO:0007669"/>
    <property type="project" value="InterPro"/>
</dbReference>
<dbReference type="InterPro" id="IPR013083">
    <property type="entry name" value="Znf_RING/FYVE/PHD"/>
</dbReference>
<feature type="region of interest" description="Disordered" evidence="10">
    <location>
        <begin position="146"/>
        <end position="171"/>
    </location>
</feature>
<evidence type="ECO:0000256" key="4">
    <source>
        <dbReference type="ARBA" id="ARBA00022737"/>
    </source>
</evidence>
<dbReference type="GO" id="GO:0070382">
    <property type="term" value="C:exocytic vesicle"/>
    <property type="evidence" value="ECO:0007669"/>
    <property type="project" value="TreeGrafter"/>
</dbReference>
<dbReference type="SUPFAM" id="SSF57903">
    <property type="entry name" value="FYVE/PHD zinc finger"/>
    <property type="match status" value="1"/>
</dbReference>
<gene>
    <name evidence="13" type="primary">Sytl5</name>
    <name evidence="13" type="ORF">PASAMO_R07312</name>
</gene>
<evidence type="ECO:0000259" key="11">
    <source>
        <dbReference type="PROSITE" id="PS50004"/>
    </source>
</evidence>
<feature type="domain" description="C2" evidence="11">
    <location>
        <begin position="373"/>
        <end position="495"/>
    </location>
</feature>
<evidence type="ECO:0000256" key="1">
    <source>
        <dbReference type="ARBA" id="ARBA00004170"/>
    </source>
</evidence>
<dbReference type="SUPFAM" id="SSF49562">
    <property type="entry name" value="C2 domain (Calcium/lipid-binding domain, CaLB)"/>
    <property type="match status" value="2"/>
</dbReference>
<keyword evidence="3" id="KW-0479">Metal-binding</keyword>
<dbReference type="GO" id="GO:0005886">
    <property type="term" value="C:plasma membrane"/>
    <property type="evidence" value="ECO:0007669"/>
    <property type="project" value="TreeGrafter"/>
</dbReference>
<dbReference type="PROSITE" id="PS50004">
    <property type="entry name" value="C2"/>
    <property type="match status" value="2"/>
</dbReference>
<feature type="domain" description="RabBD" evidence="12">
    <location>
        <begin position="2"/>
        <end position="120"/>
    </location>
</feature>
<keyword evidence="7" id="KW-0472">Membrane</keyword>
<evidence type="ECO:0000313" key="14">
    <source>
        <dbReference type="Proteomes" id="UP000625584"/>
    </source>
</evidence>
<evidence type="ECO:0000256" key="6">
    <source>
        <dbReference type="ARBA" id="ARBA00022833"/>
    </source>
</evidence>
<feature type="domain" description="C2" evidence="11">
    <location>
        <begin position="538"/>
        <end position="662"/>
    </location>
</feature>
<evidence type="ECO:0000256" key="9">
    <source>
        <dbReference type="ARBA" id="ARBA00072156"/>
    </source>
</evidence>
<dbReference type="FunFam" id="3.30.40.10:FF:000018">
    <property type="entry name" value="Synaptotagmin-like 5, isoform CRA_a"/>
    <property type="match status" value="1"/>
</dbReference>
<dbReference type="InterPro" id="IPR010911">
    <property type="entry name" value="Rab_BD"/>
</dbReference>
<comment type="caution">
    <text evidence="13">The sequence shown here is derived from an EMBL/GenBank/DDBJ whole genome shotgun (WGS) entry which is preliminary data.</text>
</comment>
<evidence type="ECO:0000256" key="8">
    <source>
        <dbReference type="ARBA" id="ARBA00053749"/>
    </source>
</evidence>
<dbReference type="PANTHER" id="PTHR45716:SF6">
    <property type="entry name" value="SYNAPTOTAGMIN-LIKE PROTEIN 5"/>
    <property type="match status" value="1"/>
</dbReference>
<dbReference type="PANTHER" id="PTHR45716">
    <property type="entry name" value="BITESIZE, ISOFORM I"/>
    <property type="match status" value="1"/>
</dbReference>
<dbReference type="FunFam" id="2.60.40.150:FF:000006">
    <property type="entry name" value="Synaptotagmin-like 5, isoform CRA_a"/>
    <property type="match status" value="1"/>
</dbReference>
<evidence type="ECO:0000256" key="5">
    <source>
        <dbReference type="ARBA" id="ARBA00022771"/>
    </source>
</evidence>
<dbReference type="GO" id="GO:0042043">
    <property type="term" value="F:neurexin family protein binding"/>
    <property type="evidence" value="ECO:0007669"/>
    <property type="project" value="TreeGrafter"/>
</dbReference>
<evidence type="ECO:0000256" key="10">
    <source>
        <dbReference type="SAM" id="MobiDB-lite"/>
    </source>
</evidence>
<dbReference type="InterPro" id="IPR011011">
    <property type="entry name" value="Znf_FYVE_PHD"/>
</dbReference>
<dbReference type="InterPro" id="IPR041282">
    <property type="entry name" value="FYVE_2"/>
</dbReference>
<dbReference type="Pfam" id="PF00168">
    <property type="entry name" value="C2"/>
    <property type="match status" value="2"/>
</dbReference>
<proteinExistence type="predicted"/>
<dbReference type="AlphaFoldDB" id="A0A852DBA6"/>
<dbReference type="InterPro" id="IPR000008">
    <property type="entry name" value="C2_dom"/>
</dbReference>
<comment type="function">
    <text evidence="8">May act as Rab effector protein and play a role in vesicle trafficking. Binds phospholipids.</text>
</comment>
<dbReference type="Gene3D" id="2.60.40.150">
    <property type="entry name" value="C2 domain"/>
    <property type="match status" value="2"/>
</dbReference>
<keyword evidence="14" id="KW-1185">Reference proteome</keyword>
<sequence length="698" mass="78372">EIINLSFLLEHERETILGVLKRDEYLKKVEDKRIRKLKNELLEVRRKGGNRHSQQDSSRVCVRCQKSLGFIFDRGELCQTCQLRVCSSCRVLGAEGHWKCSVCAKIAELRIVTGEWFFEERAKRFKQSNLGTDVVRQSILHKFPDDERTFKNQPQENEEKPDVPICSTNGHKSVFSRPRKIGRVIRAVTRGEITYGKDEGERSTGSEAESPGLRGGKSAPSSESMTADCSGDTGLENDMIIPASESVPEDLVKKHCRKPSGTPSIAVSRISLSSGNQHLNCFCFPDRSRSEIDLSESFSEGNEDTLSIRSKSVPSALDQELGYLDETEEDIDDIVASCYPRKHEHMTSGISTTSINSMVSVYSETGDYGNVKVSGEILLNISYIYKTGALNILVRSCRNLAIADERKQRTDPYVKAYLLPDKSRQSKRKTKIKSNSTNPEFNETLKYVISHSQLETRTLQVSVWHYDRFGRNSFLGEVEIPFDSWNFENQGDEWFVLQPKVEAVTDFGLQYKGELTVVLRYIPPDRNLMLPLGQFQGKRGFRKGKKGDSHLPSGGILEVLIKEAKNLTAVKSGGTSDTFVKGYLLPDDSKATKHKTPIVKRSVNPQWNHTFAFSGLNSGDIRNVCLELTVWDKESLSSNIFLGGVRLSTGNGVSNGKEVDWMDSQGEEQHLWQKMIDSPGAAVEGVLMLRSSMGKRRL</sequence>
<dbReference type="InterPro" id="IPR043567">
    <property type="entry name" value="SYTL1-5_C2B"/>
</dbReference>
<organism evidence="13 14">
    <name type="scientific">Passerina amoena</name>
    <name type="common">Lazuli bunting</name>
    <dbReference type="NCBI Taxonomy" id="142471"/>
    <lineage>
        <taxon>Eukaryota</taxon>
        <taxon>Metazoa</taxon>
        <taxon>Chordata</taxon>
        <taxon>Craniata</taxon>
        <taxon>Vertebrata</taxon>
        <taxon>Euteleostomi</taxon>
        <taxon>Archelosauria</taxon>
        <taxon>Archosauria</taxon>
        <taxon>Dinosauria</taxon>
        <taxon>Saurischia</taxon>
        <taxon>Theropoda</taxon>
        <taxon>Coelurosauria</taxon>
        <taxon>Aves</taxon>
        <taxon>Neognathae</taxon>
        <taxon>Neoaves</taxon>
        <taxon>Telluraves</taxon>
        <taxon>Australaves</taxon>
        <taxon>Passeriformes</taxon>
        <taxon>Cardinalidae</taxon>
        <taxon>Passerina</taxon>
    </lineage>
</organism>
<dbReference type="SMART" id="SM00239">
    <property type="entry name" value="C2"/>
    <property type="match status" value="2"/>
</dbReference>
<dbReference type="PROSITE" id="PS50916">
    <property type="entry name" value="RABBD"/>
    <property type="match status" value="1"/>
</dbReference>
<evidence type="ECO:0000313" key="13">
    <source>
        <dbReference type="EMBL" id="NXP90312.1"/>
    </source>
</evidence>
<reference evidence="13" key="1">
    <citation type="submission" date="2019-09" db="EMBL/GenBank/DDBJ databases">
        <title>Bird 10,000 Genomes (B10K) Project - Family phase.</title>
        <authorList>
            <person name="Zhang G."/>
        </authorList>
    </citation>
    <scope>NUCLEOTIDE SEQUENCE</scope>
    <source>
        <strain evidence="13">OUT-0017</strain>
        <tissue evidence="13">Muscle</tissue>
    </source>
</reference>
<dbReference type="GO" id="GO:0031267">
    <property type="term" value="F:small GTPase binding"/>
    <property type="evidence" value="ECO:0007669"/>
    <property type="project" value="InterPro"/>
</dbReference>
<keyword evidence="4" id="KW-0677">Repeat</keyword>
<evidence type="ECO:0000256" key="2">
    <source>
        <dbReference type="ARBA" id="ARBA00022553"/>
    </source>
</evidence>
<dbReference type="InterPro" id="IPR037303">
    <property type="entry name" value="SLP-4/5_C2A"/>
</dbReference>
<evidence type="ECO:0000256" key="3">
    <source>
        <dbReference type="ARBA" id="ARBA00022723"/>
    </source>
</evidence>
<dbReference type="GO" id="GO:0008270">
    <property type="term" value="F:zinc ion binding"/>
    <property type="evidence" value="ECO:0007669"/>
    <property type="project" value="UniProtKB-KW"/>
</dbReference>
<comment type="subcellular location">
    <subcellularLocation>
        <location evidence="1">Membrane</location>
        <topology evidence="1">Peripheral membrane protein</topology>
    </subcellularLocation>
</comment>